<accession>A0ABT7T7W2</accession>
<reference evidence="1 2" key="1">
    <citation type="submission" date="2023-06" db="EMBL/GenBank/DDBJ databases">
        <authorList>
            <person name="Feng G."/>
            <person name="Li J."/>
            <person name="Zhu H."/>
        </authorList>
    </citation>
    <scope>NUCLEOTIDE SEQUENCE [LARGE SCALE GENOMIC DNA]</scope>
    <source>
        <strain evidence="1 2">RHCKG23</strain>
    </source>
</reference>
<keyword evidence="2" id="KW-1185">Reference proteome</keyword>
<gene>
    <name evidence="1" type="ORF">QUG92_11200</name>
</gene>
<evidence type="ECO:0000313" key="2">
    <source>
        <dbReference type="Proteomes" id="UP001237823"/>
    </source>
</evidence>
<name>A0ABT7T7W2_9MICO</name>
<proteinExistence type="predicted"/>
<organism evidence="1 2">
    <name type="scientific">Curtobacterium citri</name>
    <dbReference type="NCBI Taxonomy" id="3055139"/>
    <lineage>
        <taxon>Bacteria</taxon>
        <taxon>Bacillati</taxon>
        <taxon>Actinomycetota</taxon>
        <taxon>Actinomycetes</taxon>
        <taxon>Micrococcales</taxon>
        <taxon>Microbacteriaceae</taxon>
        <taxon>Curtobacterium</taxon>
    </lineage>
</organism>
<dbReference type="EMBL" id="JAUCML010000006">
    <property type="protein sequence ID" value="MDM7885670.1"/>
    <property type="molecule type" value="Genomic_DNA"/>
</dbReference>
<sequence length="396" mass="43085">MTGYSPHVVDAIEAMMKDRVAAWFQRYRRAVQDAYGSLPQNWLQLDASDLAPHDTELPKGFATTEDELIPAMILLATLDNLGPNLAIIRSFTSDSVERSSETAGFATGVKARNNQVIRTPAPAGGLFSFVGLLDFVTAATSVDRVFRQHSFDFDRLLFIPTGADEVLDHAPIGKWWSSQVAAAADRRGLPETISFRRLRKGAANRGRSAGQKIIGQGEQMSRIYLADAVPDVIKVPLLLATQDSVAQRWRDRTTLTSADVPAENELNPHEREAKAAIEAAEGIMDVGVAACITNGQSPINPALPCGLGPIACFTCSKGFRTPEVIPGLIAAVEFSLNIRKYEPTEWVDGEAPLLYAFAQRSLEQFPKALVDAAPNTAVDNGRALVACAYYETRLRD</sequence>
<dbReference type="RefSeq" id="WP_289459121.1">
    <property type="nucleotide sequence ID" value="NZ_JAUCML010000006.1"/>
</dbReference>
<evidence type="ECO:0000313" key="1">
    <source>
        <dbReference type="EMBL" id="MDM7885670.1"/>
    </source>
</evidence>
<protein>
    <submittedName>
        <fullName evidence="1">Uncharacterized protein</fullName>
    </submittedName>
</protein>
<comment type="caution">
    <text evidence="1">The sequence shown here is derived from an EMBL/GenBank/DDBJ whole genome shotgun (WGS) entry which is preliminary data.</text>
</comment>
<dbReference type="Proteomes" id="UP001237823">
    <property type="component" value="Unassembled WGS sequence"/>
</dbReference>